<evidence type="ECO:0000313" key="7">
    <source>
        <dbReference type="EMBL" id="MQL76043.1"/>
    </source>
</evidence>
<keyword evidence="2 5" id="KW-0812">Transmembrane</keyword>
<dbReference type="InterPro" id="IPR037185">
    <property type="entry name" value="EmrE-like"/>
</dbReference>
<dbReference type="InterPro" id="IPR004853">
    <property type="entry name" value="Sugar_P_trans_dom"/>
</dbReference>
<keyword evidence="4 5" id="KW-0472">Membrane</keyword>
<feature type="transmembrane region" description="Helical" evidence="5">
    <location>
        <begin position="152"/>
        <end position="171"/>
    </location>
</feature>
<sequence>RTIQFSLTILLLGVGIATVTDLQLNVLGSVLSVLAVFTTCIAQIMTNTIQKKFKVSSTQLLYQSCPYQAMVLFISGPFLDGLLTNQNVFAFKYTPQILVFIVLSCLISVSVNFSTFLVIGKTSPVTYQVLGHLKTCLVLAFGYVLLHDPFSWRNIFGILIALVGMVLYSYFCSGENQQKANEGSAQLPQVKETETDPLINIENGSTLVADVVVPKGPVWSSNKDLQA</sequence>
<evidence type="ECO:0000256" key="3">
    <source>
        <dbReference type="ARBA" id="ARBA00022989"/>
    </source>
</evidence>
<evidence type="ECO:0000256" key="4">
    <source>
        <dbReference type="ARBA" id="ARBA00023136"/>
    </source>
</evidence>
<evidence type="ECO:0000256" key="2">
    <source>
        <dbReference type="ARBA" id="ARBA00022692"/>
    </source>
</evidence>
<name>A0A843U3D4_COLES</name>
<feature type="transmembrane region" description="Helical" evidence="5">
    <location>
        <begin position="27"/>
        <end position="48"/>
    </location>
</feature>
<comment type="caution">
    <text evidence="7">The sequence shown here is derived from an EMBL/GenBank/DDBJ whole genome shotgun (WGS) entry which is preliminary data.</text>
</comment>
<feature type="non-terminal residue" evidence="7">
    <location>
        <position position="1"/>
    </location>
</feature>
<organism evidence="7 8">
    <name type="scientific">Colocasia esculenta</name>
    <name type="common">Wild taro</name>
    <name type="synonym">Arum esculentum</name>
    <dbReference type="NCBI Taxonomy" id="4460"/>
    <lineage>
        <taxon>Eukaryota</taxon>
        <taxon>Viridiplantae</taxon>
        <taxon>Streptophyta</taxon>
        <taxon>Embryophyta</taxon>
        <taxon>Tracheophyta</taxon>
        <taxon>Spermatophyta</taxon>
        <taxon>Magnoliopsida</taxon>
        <taxon>Liliopsida</taxon>
        <taxon>Araceae</taxon>
        <taxon>Aroideae</taxon>
        <taxon>Colocasieae</taxon>
        <taxon>Colocasia</taxon>
    </lineage>
</organism>
<dbReference type="Pfam" id="PF03151">
    <property type="entry name" value="TPT"/>
    <property type="match status" value="1"/>
</dbReference>
<dbReference type="EMBL" id="NMUH01000276">
    <property type="protein sequence ID" value="MQL76043.1"/>
    <property type="molecule type" value="Genomic_DNA"/>
</dbReference>
<accession>A0A843U3D4</accession>
<dbReference type="OrthoDB" id="5547497at2759"/>
<keyword evidence="8" id="KW-1185">Reference proteome</keyword>
<dbReference type="InterPro" id="IPR050186">
    <property type="entry name" value="TPT_transporter"/>
</dbReference>
<evidence type="ECO:0000256" key="1">
    <source>
        <dbReference type="ARBA" id="ARBA00004141"/>
    </source>
</evidence>
<evidence type="ECO:0000313" key="8">
    <source>
        <dbReference type="Proteomes" id="UP000652761"/>
    </source>
</evidence>
<feature type="domain" description="Sugar phosphate transporter" evidence="6">
    <location>
        <begin position="3"/>
        <end position="169"/>
    </location>
</feature>
<dbReference type="Proteomes" id="UP000652761">
    <property type="component" value="Unassembled WGS sequence"/>
</dbReference>
<dbReference type="PANTHER" id="PTHR11132">
    <property type="entry name" value="SOLUTE CARRIER FAMILY 35"/>
    <property type="match status" value="1"/>
</dbReference>
<evidence type="ECO:0000256" key="5">
    <source>
        <dbReference type="SAM" id="Phobius"/>
    </source>
</evidence>
<dbReference type="SUPFAM" id="SSF103481">
    <property type="entry name" value="Multidrug resistance efflux transporter EmrE"/>
    <property type="match status" value="1"/>
</dbReference>
<protein>
    <recommendedName>
        <fullName evidence="6">Sugar phosphate transporter domain-containing protein</fullName>
    </recommendedName>
</protein>
<feature type="transmembrane region" description="Helical" evidence="5">
    <location>
        <begin position="99"/>
        <end position="120"/>
    </location>
</feature>
<dbReference type="GO" id="GO:0016020">
    <property type="term" value="C:membrane"/>
    <property type="evidence" value="ECO:0007669"/>
    <property type="project" value="UniProtKB-SubCell"/>
</dbReference>
<gene>
    <name evidence="7" type="ORF">Taro_008410</name>
</gene>
<keyword evidence="3 5" id="KW-1133">Transmembrane helix</keyword>
<evidence type="ECO:0000259" key="6">
    <source>
        <dbReference type="Pfam" id="PF03151"/>
    </source>
</evidence>
<proteinExistence type="predicted"/>
<dbReference type="AlphaFoldDB" id="A0A843U3D4"/>
<reference evidence="7" key="1">
    <citation type="submission" date="2017-07" db="EMBL/GenBank/DDBJ databases">
        <title>Taro Niue Genome Assembly and Annotation.</title>
        <authorList>
            <person name="Atibalentja N."/>
            <person name="Keating K."/>
            <person name="Fields C.J."/>
        </authorList>
    </citation>
    <scope>NUCLEOTIDE SEQUENCE</scope>
    <source>
        <strain evidence="7">Niue_2</strain>
        <tissue evidence="7">Leaf</tissue>
    </source>
</reference>
<comment type="subcellular location">
    <subcellularLocation>
        <location evidence="1">Membrane</location>
        <topology evidence="1">Multi-pass membrane protein</topology>
    </subcellularLocation>
</comment>